<dbReference type="Proteomes" id="UP000431744">
    <property type="component" value="Unassembled WGS sequence"/>
</dbReference>
<dbReference type="NCBIfam" id="TIGR03964">
    <property type="entry name" value="mycofact_creat"/>
    <property type="match status" value="1"/>
</dbReference>
<comment type="caution">
    <text evidence="6">The sequence shown here is derived from an EMBL/GenBank/DDBJ whole genome shotgun (WGS) entry which is preliminary data.</text>
</comment>
<dbReference type="PANTHER" id="PTHR35005:SF1">
    <property type="entry name" value="2-AMINO-5-FORMYLAMINO-6-RIBOSYLAMINOPYRIMIDIN-4(3H)-ONE 5'-MONOPHOSPHATE DEFORMYLASE"/>
    <property type="match status" value="1"/>
</dbReference>
<keyword evidence="2" id="KW-0479">Metal-binding</keyword>
<protein>
    <submittedName>
        <fullName evidence="6">Mycofactocin biosynthesis peptidyl-dipeptidase MftE</fullName>
    </submittedName>
</protein>
<dbReference type="AlphaFoldDB" id="A0A6H9WUI9"/>
<organism evidence="6 7">
    <name type="scientific">Pseudoclavibacter endophyticus</name>
    <dbReference type="NCBI Taxonomy" id="1778590"/>
    <lineage>
        <taxon>Bacteria</taxon>
        <taxon>Bacillati</taxon>
        <taxon>Actinomycetota</taxon>
        <taxon>Actinomycetes</taxon>
        <taxon>Micrococcales</taxon>
        <taxon>Microbacteriaceae</taxon>
        <taxon>Pseudoclavibacter</taxon>
    </lineage>
</organism>
<dbReference type="GO" id="GO:0009231">
    <property type="term" value="P:riboflavin biosynthetic process"/>
    <property type="evidence" value="ECO:0007669"/>
    <property type="project" value="TreeGrafter"/>
</dbReference>
<dbReference type="OrthoDB" id="9801445at2"/>
<sequence length="241" mass="24917">MSREAHGAILVVPLGSTEQHGPHLPLDTDTVIATAVAERLVERFRASGDDAVLAPAIAFAASGEHAAFAGTVSIGAEALAVVLIELARSASAWAGRIIIVNAHGGNVPTLRRIMPTLEDESRRVTWVACEPPPASAPAVVGERAGRVASDLHAGRTETSLMLHLAPARVRLDAAEAGVTAPLGELLPAMLRGGVAMVSPNGVIGDPRGASADEGRMLFEAMVDEVHERARADIPVATELPA</sequence>
<dbReference type="Gene3D" id="3.40.50.10310">
    <property type="entry name" value="Creatininase"/>
    <property type="match status" value="1"/>
</dbReference>
<keyword evidence="4" id="KW-0862">Zinc</keyword>
<keyword evidence="3" id="KW-0378">Hydrolase</keyword>
<dbReference type="PANTHER" id="PTHR35005">
    <property type="entry name" value="3-DEHYDRO-SCYLLO-INOSOSE HYDROLASE"/>
    <property type="match status" value="1"/>
</dbReference>
<dbReference type="GO" id="GO:0016811">
    <property type="term" value="F:hydrolase activity, acting on carbon-nitrogen (but not peptide) bonds, in linear amides"/>
    <property type="evidence" value="ECO:0007669"/>
    <property type="project" value="TreeGrafter"/>
</dbReference>
<evidence type="ECO:0000256" key="1">
    <source>
        <dbReference type="ARBA" id="ARBA00001947"/>
    </source>
</evidence>
<dbReference type="InterPro" id="IPR003785">
    <property type="entry name" value="Creatininase/forma_Hydrolase"/>
</dbReference>
<comment type="cofactor">
    <cofactor evidence="1">
        <name>Zn(2+)</name>
        <dbReference type="ChEBI" id="CHEBI:29105"/>
    </cofactor>
</comment>
<evidence type="ECO:0000313" key="6">
    <source>
        <dbReference type="EMBL" id="KAB1650527.1"/>
    </source>
</evidence>
<evidence type="ECO:0000256" key="5">
    <source>
        <dbReference type="ARBA" id="ARBA00024029"/>
    </source>
</evidence>
<gene>
    <name evidence="6" type="primary">mftE</name>
    <name evidence="6" type="ORF">F8O04_05330</name>
</gene>
<dbReference type="Pfam" id="PF02633">
    <property type="entry name" value="Creatininase"/>
    <property type="match status" value="1"/>
</dbReference>
<evidence type="ECO:0000256" key="4">
    <source>
        <dbReference type="ARBA" id="ARBA00022833"/>
    </source>
</evidence>
<accession>A0A6H9WUI9</accession>
<name>A0A6H9WUI9_9MICO</name>
<keyword evidence="7" id="KW-1185">Reference proteome</keyword>
<dbReference type="EMBL" id="WBJY01000001">
    <property type="protein sequence ID" value="KAB1650527.1"/>
    <property type="molecule type" value="Genomic_DNA"/>
</dbReference>
<evidence type="ECO:0000256" key="3">
    <source>
        <dbReference type="ARBA" id="ARBA00022801"/>
    </source>
</evidence>
<reference evidence="6 7" key="1">
    <citation type="submission" date="2019-09" db="EMBL/GenBank/DDBJ databases">
        <title>Phylogeny of genus Pseudoclavibacter and closely related genus.</title>
        <authorList>
            <person name="Li Y."/>
        </authorList>
    </citation>
    <scope>NUCLEOTIDE SEQUENCE [LARGE SCALE GENOMIC DNA]</scope>
    <source>
        <strain evidence="6 7">EGI 60007</strain>
    </source>
</reference>
<proteinExistence type="inferred from homology"/>
<dbReference type="SUPFAM" id="SSF102215">
    <property type="entry name" value="Creatininase"/>
    <property type="match status" value="1"/>
</dbReference>
<evidence type="ECO:0000313" key="7">
    <source>
        <dbReference type="Proteomes" id="UP000431744"/>
    </source>
</evidence>
<dbReference type="InterPro" id="IPR024087">
    <property type="entry name" value="Creatininase-like_sf"/>
</dbReference>
<evidence type="ECO:0000256" key="2">
    <source>
        <dbReference type="ARBA" id="ARBA00022723"/>
    </source>
</evidence>
<dbReference type="InterPro" id="IPR023871">
    <property type="entry name" value="MftE"/>
</dbReference>
<dbReference type="GO" id="GO:0046872">
    <property type="term" value="F:metal ion binding"/>
    <property type="evidence" value="ECO:0007669"/>
    <property type="project" value="UniProtKB-KW"/>
</dbReference>
<comment type="similarity">
    <text evidence="5">Belongs to the creatininase superfamily.</text>
</comment>